<keyword evidence="1" id="KW-1133">Transmembrane helix</keyword>
<sequence length="265" mass="28874">MVRILYWLVWLALGCWLAAWALEGLTAADQRVSRLPVLSSTAQYGMPPFAVALLIGVGWGPMATFSWAWTPDPGKARRRRATAFAMGRLVESARTGVTINDVPQYDLYIRVGPGEGGEFIGRYRTLVPASEAALLRRGTPLPVRYNPANHDTVRLADLDDAAVQRAVIDWRVERGLLSAAHSRALRDGVETPASVTALRPTGRRRDGEVEMTLTLLMAPEDGAAWEAESTGFVDPDALSAIQVGSPVLAWYLPGAPFDPAVEVRR</sequence>
<keyword evidence="1" id="KW-0472">Membrane</keyword>
<organism evidence="2 3">
    <name type="scientific">Acidipropionibacterium acidipropionici (strain ATCC 4875 / DSM 20272 / JCM 6432 / NBRC 12425 / NCIMB 8070 / 4)</name>
    <name type="common">Propionibacterium acidipropionici</name>
    <dbReference type="NCBI Taxonomy" id="1171373"/>
    <lineage>
        <taxon>Bacteria</taxon>
        <taxon>Bacillati</taxon>
        <taxon>Actinomycetota</taxon>
        <taxon>Actinomycetes</taxon>
        <taxon>Propionibacteriales</taxon>
        <taxon>Propionibacteriaceae</taxon>
        <taxon>Acidipropionibacterium</taxon>
    </lineage>
</organism>
<dbReference type="HOGENOM" id="CLU_1049123_0_0_11"/>
<reference evidence="2 3" key="1">
    <citation type="journal article" date="2012" name="BMC Genomics">
        <title>The genome sequence of Propionibacterium acidipropionici provides insights into its biotechnological and industrial potential.</title>
        <authorList>
            <person name="Parizzi L.P."/>
            <person name="Grassi M.C."/>
            <person name="Llerena L.A."/>
            <person name="Carazzolle M.F."/>
            <person name="Queiroz V.L."/>
            <person name="Lunardi I."/>
            <person name="Zeidler A.F."/>
            <person name="Teixeira P.J."/>
            <person name="Mieczkowski P."/>
            <person name="Rincones J."/>
            <person name="Pereira G.A."/>
        </authorList>
    </citation>
    <scope>NUCLEOTIDE SEQUENCE [LARGE SCALE GENOMIC DNA]</scope>
    <source>
        <strain evidence="3">ATCC 4875 / DSM 20272 / JCM 6432 / NBRC 12425 / NCIMB 8070</strain>
    </source>
</reference>
<evidence type="ECO:0000313" key="3">
    <source>
        <dbReference type="Proteomes" id="UP000000214"/>
    </source>
</evidence>
<proteinExistence type="predicted"/>
<dbReference type="eggNOG" id="ENOG5033I99">
    <property type="taxonomic scope" value="Bacteria"/>
</dbReference>
<name>K7RPP0_ACIA4</name>
<dbReference type="STRING" id="1171373.PACID_04340"/>
<keyword evidence="1" id="KW-0812">Transmembrane</keyword>
<dbReference type="PROSITE" id="PS51257">
    <property type="entry name" value="PROKAR_LIPOPROTEIN"/>
    <property type="match status" value="1"/>
</dbReference>
<dbReference type="AlphaFoldDB" id="K7RPP0"/>
<accession>K7RPP0</accession>
<protein>
    <submittedName>
        <fullName evidence="2">Uncharacterized protein</fullName>
    </submittedName>
</protein>
<evidence type="ECO:0000256" key="1">
    <source>
        <dbReference type="SAM" id="Phobius"/>
    </source>
</evidence>
<dbReference type="EMBL" id="CP003493">
    <property type="protein sequence ID" value="AFV88276.1"/>
    <property type="molecule type" value="Genomic_DNA"/>
</dbReference>
<dbReference type="KEGG" id="pbo:PACID_04340"/>
<evidence type="ECO:0000313" key="2">
    <source>
        <dbReference type="EMBL" id="AFV88276.1"/>
    </source>
</evidence>
<gene>
    <name evidence="2" type="ordered locus">PACID_04340</name>
</gene>
<dbReference type="PATRIC" id="fig|1171373.8.peg.439"/>
<feature type="transmembrane region" description="Helical" evidence="1">
    <location>
        <begin position="51"/>
        <end position="70"/>
    </location>
</feature>
<dbReference type="Proteomes" id="UP000000214">
    <property type="component" value="Chromosome"/>
</dbReference>
<dbReference type="RefSeq" id="WP_015069191.1">
    <property type="nucleotide sequence ID" value="NC_019395.1"/>
</dbReference>